<keyword evidence="2" id="KW-1185">Reference proteome</keyword>
<dbReference type="AlphaFoldDB" id="A0A1L9AUS7"/>
<protein>
    <submittedName>
        <fullName evidence="1">Uncharacterized protein</fullName>
    </submittedName>
</protein>
<accession>A0A1L9AUS7</accession>
<name>A0A1L9AUS7_9BACT</name>
<reference evidence="2" key="1">
    <citation type="submission" date="2016-11" db="EMBL/GenBank/DDBJ databases">
        <authorList>
            <person name="Shukria A."/>
            <person name="Stevens D.C."/>
        </authorList>
    </citation>
    <scope>NUCLEOTIDE SEQUENCE [LARGE SCALE GENOMIC DNA]</scope>
    <source>
        <strain evidence="2">Cbfe23</strain>
    </source>
</reference>
<dbReference type="Proteomes" id="UP000182229">
    <property type="component" value="Unassembled WGS sequence"/>
</dbReference>
<dbReference type="EMBL" id="MPIN01000028">
    <property type="protein sequence ID" value="OJH33775.1"/>
    <property type="molecule type" value="Genomic_DNA"/>
</dbReference>
<evidence type="ECO:0000313" key="1">
    <source>
        <dbReference type="EMBL" id="OJH33775.1"/>
    </source>
</evidence>
<gene>
    <name evidence="1" type="ORF">BON30_47020</name>
</gene>
<reference evidence="1 2" key="2">
    <citation type="submission" date="2016-12" db="EMBL/GenBank/DDBJ databases">
        <title>Draft Genome Sequence of Cystobacter ferrugineus Strain Cbfe23.</title>
        <authorList>
            <person name="Akbar S."/>
            <person name="Dowd S.E."/>
            <person name="Stevens D.C."/>
        </authorList>
    </citation>
    <scope>NUCLEOTIDE SEQUENCE [LARGE SCALE GENOMIC DNA]</scope>
    <source>
        <strain evidence="1 2">Cbfe23</strain>
    </source>
</reference>
<evidence type="ECO:0000313" key="2">
    <source>
        <dbReference type="Proteomes" id="UP000182229"/>
    </source>
</evidence>
<proteinExistence type="predicted"/>
<comment type="caution">
    <text evidence="1">The sequence shown here is derived from an EMBL/GenBank/DDBJ whole genome shotgun (WGS) entry which is preliminary data.</text>
</comment>
<sequence>MAPNGVWLCAALVAPDRHRHRASQWGRDPGWTLLEMNGMEDPFTVREIQEHRDRVLFLY</sequence>
<organism evidence="1 2">
    <name type="scientific">Cystobacter ferrugineus</name>
    <dbReference type="NCBI Taxonomy" id="83449"/>
    <lineage>
        <taxon>Bacteria</taxon>
        <taxon>Pseudomonadati</taxon>
        <taxon>Myxococcota</taxon>
        <taxon>Myxococcia</taxon>
        <taxon>Myxococcales</taxon>
        <taxon>Cystobacterineae</taxon>
        <taxon>Archangiaceae</taxon>
        <taxon>Cystobacter</taxon>
    </lineage>
</organism>